<evidence type="ECO:0000313" key="11">
    <source>
        <dbReference type="EMBL" id="PKC69331.1"/>
    </source>
</evidence>
<dbReference type="InterPro" id="IPR033060">
    <property type="entry name" value="INTS7"/>
</dbReference>
<dbReference type="OrthoDB" id="275783at2759"/>
<evidence type="ECO:0000259" key="9">
    <source>
        <dbReference type="Pfam" id="PF24437"/>
    </source>
</evidence>
<dbReference type="Pfam" id="PF22965">
    <property type="entry name" value="INTS7_C"/>
    <property type="match status" value="1"/>
</dbReference>
<dbReference type="VEuPathDB" id="FungiDB:RhiirA1_456142"/>
<comment type="caution">
    <text evidence="11">The sequence shown here is derived from an EMBL/GenBank/DDBJ whole genome shotgun (WGS) entry which is preliminary data.</text>
</comment>
<dbReference type="Pfam" id="PF24436">
    <property type="entry name" value="INTS7_N"/>
    <property type="match status" value="1"/>
</dbReference>
<comment type="subcellular location">
    <subcellularLocation>
        <location evidence="2">Cytoplasm</location>
    </subcellularLocation>
    <subcellularLocation>
        <location evidence="1">Nucleus</location>
    </subcellularLocation>
</comment>
<evidence type="ECO:0000259" key="8">
    <source>
        <dbReference type="Pfam" id="PF24436"/>
    </source>
</evidence>
<dbReference type="Proteomes" id="UP000232688">
    <property type="component" value="Unassembled WGS sequence"/>
</dbReference>
<evidence type="ECO:0000313" key="12">
    <source>
        <dbReference type="Proteomes" id="UP000232688"/>
    </source>
</evidence>
<dbReference type="PANTHER" id="PTHR13322:SF2">
    <property type="entry name" value="INTEGRATOR COMPLEX SUBUNIT 7"/>
    <property type="match status" value="1"/>
</dbReference>
<dbReference type="PANTHER" id="PTHR13322">
    <property type="entry name" value="C1ORF73 PROTEIN"/>
    <property type="match status" value="1"/>
</dbReference>
<dbReference type="AlphaFoldDB" id="A0A2I1DUJ7"/>
<dbReference type="Proteomes" id="UP000684084">
    <property type="component" value="Unassembled WGS sequence"/>
</dbReference>
<dbReference type="InterPro" id="IPR056516">
    <property type="entry name" value="INTS7_N"/>
</dbReference>
<feature type="domain" description="Integrator complex subunit 7 N-terminal" evidence="8">
    <location>
        <begin position="53"/>
        <end position="586"/>
    </location>
</feature>
<dbReference type="SUPFAM" id="SSF48371">
    <property type="entry name" value="ARM repeat"/>
    <property type="match status" value="1"/>
</dbReference>
<evidence type="ECO:0000256" key="1">
    <source>
        <dbReference type="ARBA" id="ARBA00004123"/>
    </source>
</evidence>
<evidence type="ECO:0000256" key="5">
    <source>
        <dbReference type="ARBA" id="ARBA00022490"/>
    </source>
</evidence>
<evidence type="ECO:0000259" key="7">
    <source>
        <dbReference type="Pfam" id="PF22965"/>
    </source>
</evidence>
<dbReference type="VEuPathDB" id="FungiDB:FUN_002548"/>
<keyword evidence="6" id="KW-0539">Nucleus</keyword>
<dbReference type="EMBL" id="LLXH01000283">
    <property type="protein sequence ID" value="PKC69331.1"/>
    <property type="molecule type" value="Genomic_DNA"/>
</dbReference>
<dbReference type="InterPro" id="IPR056517">
    <property type="entry name" value="INTS7_HB"/>
</dbReference>
<dbReference type="GO" id="GO:0005737">
    <property type="term" value="C:cytoplasm"/>
    <property type="evidence" value="ECO:0007669"/>
    <property type="project" value="UniProtKB-SubCell"/>
</dbReference>
<evidence type="ECO:0000256" key="2">
    <source>
        <dbReference type="ARBA" id="ARBA00004496"/>
    </source>
</evidence>
<dbReference type="EMBL" id="CAGKOT010000082">
    <property type="protein sequence ID" value="CAB5393329.1"/>
    <property type="molecule type" value="Genomic_DNA"/>
</dbReference>
<sequence length="1022" mass="117308">MYSSREGQQWFSNDTISTNRRYFARGINTESSKHQLRGIINTLKHATKTLPIEQQLVKFSEIPKTLDETPIPDIIHGTLLFFAERFKDCDHNVIRRCILKILKDSEKHISQNSQSSELEQTIRKIFFLLENQSNDPIARALTLRCLGYMSVLLIERLDIQHGILQRLDSSVEIEANAAIFAADKLCSKTEKFSALAYEKFVTLLQASHVSLAFKTKLVRIFRHMHWDINLARKTRIICLQLLEQCSDDEFVLTILKTLTFLSNRALVDRTDQINLLIKYAQNDPRGHVKTSSLAYLTNIAPKDLTFEISHILILLSIVTSAKELNVKAKALCVLTILFQQTRLLCEIASIDTEQETRLEVLHYIQQCEDLIQDKVIEINVITVKLMSVIIIESKRIESISNILVSPEWETYFSELSKRIAELILSNTNQLIEFISINQTERDKYIKLMQEYLKCLFSICLSDNNLIKDTSKMIINILQEYIDISYDDVFAQLSKFLLKISEYKESIIQEFREDIFFFMKSEELINMTNSFTMLAKTVLKARPENVTQAKEFKESFMERINQFGNFQDGRYTQNQWNIYLIGLEAGKSGCFSIMGAIVTNFVNEVDVEAHRFWLRALSNASNAEQMILENIEGIQMQLDLFDEGVKFYSKCDTELSGLMSLIDNSGVRVFGKWFCQLRARFFSTMKLILAQLNFLSSRAPKLLDPDVVNINESLILLARMHDFVAHSFLDIDAESLAILESYQICCLVLAYAIQCLLIPSFQKEEYINPMLLPLIRLAHRDENDSILTGQYNDMNSRKNKVQYVLRARCVEVLRSIEKCRTSGTSNKTATQLSQFVLFILSVPINLPPFFFENKQGTHLKWSKVPALGWSQSGSRVSSTAVSDKEKVVIKLEGVVQLSKKLAKKHLKSIQFIIFGSKTDIFEFDEFEETLQGNFKFSDLALAYKGKNIKQKDTSEANYVATTIVPLINNYFATTALVQFPMDSDGTGFLNIHTRIVDDKNIVWTIGPDLIISSPSEYQNNQYI</sequence>
<evidence type="ECO:0000256" key="6">
    <source>
        <dbReference type="ARBA" id="ARBA00023242"/>
    </source>
</evidence>
<comment type="similarity">
    <text evidence="3">Belongs to the Integrator subunit 7 family.</text>
</comment>
<organism evidence="11 12">
    <name type="scientific">Rhizophagus irregularis</name>
    <dbReference type="NCBI Taxonomy" id="588596"/>
    <lineage>
        <taxon>Eukaryota</taxon>
        <taxon>Fungi</taxon>
        <taxon>Fungi incertae sedis</taxon>
        <taxon>Mucoromycota</taxon>
        <taxon>Glomeromycotina</taxon>
        <taxon>Glomeromycetes</taxon>
        <taxon>Glomerales</taxon>
        <taxon>Glomeraceae</taxon>
        <taxon>Rhizophagus</taxon>
    </lineage>
</organism>
<feature type="domain" description="Integrator complex subunit 7 C-terminal" evidence="7">
    <location>
        <begin position="877"/>
        <end position="1002"/>
    </location>
</feature>
<dbReference type="Pfam" id="PF24437">
    <property type="entry name" value="INTS7_HB"/>
    <property type="match status" value="1"/>
</dbReference>
<reference evidence="10" key="3">
    <citation type="submission" date="2020-05" db="EMBL/GenBank/DDBJ databases">
        <authorList>
            <person name="Rincon C."/>
            <person name="Sanders R I."/>
            <person name="Robbins C."/>
            <person name="Chaturvedi A."/>
        </authorList>
    </citation>
    <scope>NUCLEOTIDE SEQUENCE</scope>
    <source>
        <strain evidence="10">CHB12</strain>
    </source>
</reference>
<gene>
    <name evidence="10" type="ORF">CHRIB12_LOCUS22803</name>
    <name evidence="11" type="ORF">RhiirA1_456142</name>
</gene>
<reference evidence="11 12" key="1">
    <citation type="submission" date="2017-10" db="EMBL/GenBank/DDBJ databases">
        <title>Extensive intraspecific genome diversity in a model arbuscular mycorrhizal fungus.</title>
        <authorList>
            <person name="Chen E.C.H."/>
            <person name="Morin E."/>
            <person name="Baudet D."/>
            <person name="Noel J."/>
            <person name="Ndikumana S."/>
            <person name="Charron P."/>
            <person name="St-Onge C."/>
            <person name="Giorgi J."/>
            <person name="Grigoriev I.V."/>
            <person name="Roux C."/>
            <person name="Martin F.M."/>
            <person name="Corradi N."/>
        </authorList>
    </citation>
    <scope>NUCLEOTIDE SEQUENCE [LARGE SCALE GENOMIC DNA]</scope>
    <source>
        <strain evidence="11 12">A1</strain>
    </source>
</reference>
<dbReference type="GO" id="GO:0034472">
    <property type="term" value="P:snRNA 3'-end processing"/>
    <property type="evidence" value="ECO:0007669"/>
    <property type="project" value="TreeGrafter"/>
</dbReference>
<keyword evidence="5" id="KW-0963">Cytoplasm</keyword>
<dbReference type="InterPro" id="IPR016024">
    <property type="entry name" value="ARM-type_fold"/>
</dbReference>
<reference evidence="11 12" key="2">
    <citation type="submission" date="2017-10" db="EMBL/GenBank/DDBJ databases">
        <title>Genome analyses suggest a sexual origin of heterokaryosis in a supposedly ancient asexual fungus.</title>
        <authorList>
            <person name="Corradi N."/>
            <person name="Sedzielewska K."/>
            <person name="Noel J."/>
            <person name="Charron P."/>
            <person name="Farinelli L."/>
            <person name="Marton T."/>
            <person name="Kruger M."/>
            <person name="Pelin A."/>
            <person name="Brachmann A."/>
            <person name="Corradi N."/>
        </authorList>
    </citation>
    <scope>NUCLEOTIDE SEQUENCE [LARGE SCALE GENOMIC DNA]</scope>
    <source>
        <strain evidence="11 12">A1</strain>
    </source>
</reference>
<evidence type="ECO:0000256" key="3">
    <source>
        <dbReference type="ARBA" id="ARBA00008565"/>
    </source>
</evidence>
<proteinExistence type="inferred from homology"/>
<accession>A0A2I1DUJ7</accession>
<protein>
    <recommendedName>
        <fullName evidence="4">Integrator complex subunit 7</fullName>
    </recommendedName>
</protein>
<dbReference type="InterPro" id="IPR054519">
    <property type="entry name" value="INTS7_C"/>
</dbReference>
<dbReference type="VEuPathDB" id="FungiDB:RhiirFUN_002626"/>
<evidence type="ECO:0000313" key="10">
    <source>
        <dbReference type="EMBL" id="CAB5393329.1"/>
    </source>
</evidence>
<evidence type="ECO:0000256" key="4">
    <source>
        <dbReference type="ARBA" id="ARBA00015336"/>
    </source>
</evidence>
<dbReference type="GO" id="GO:0032039">
    <property type="term" value="C:integrator complex"/>
    <property type="evidence" value="ECO:0007669"/>
    <property type="project" value="InterPro"/>
</dbReference>
<feature type="domain" description="Integrator complex subunit 7 helical bundle" evidence="9">
    <location>
        <begin position="595"/>
        <end position="699"/>
    </location>
</feature>
<name>A0A2I1DUJ7_9GLOM</name>